<keyword evidence="1" id="KW-0472">Membrane</keyword>
<sequence>MTITKERLDLACRRLLALGVPTDFIYLVLIAWWLMSSELFSWKDIQDCGGLDLVEFFSGVGRIATYAHSCGFVSRAYDINHDPAPEGYSTHSELPKRSSFDMNGEAGMLLCIIMILHGKWPGLITTWAVVCSSWSPVNLATSKRTELNPYGDCNNTKVIRGNRMVARTSLLILLTFVLEGYFFLENPGGSVICLHPRLRWCFAAIRRAGAKVYKAGFHMKACGSATEKKTMLLTSSRCFRQFHGKKAKRSGTKKGLCRKYIDSKGRTAYAGTKALKLSQVYPVMFAKSIVKLIPQMRSEGSFTFNLPVETGPSLQEALLGAMKQEISELDQSISEQLLREAGLEPERFAFALDVLKGLSIMKLKVKFQLNQLQRVAAVKNIAEADPTKLMRMKTKLESVIRDLASSSDEINEKFTHGVVNGPSYQSLESRRLRGDRVTAVATERLRQGALGRESKANLGNAARDGYRMIRRSGISWKIPIDTLDYKKVDGSFLTTHFLHPQNILEYFIQHKPMLVCGAQDASEMEMICGAFWSAYKTFHGDHQVFETHSGNLHHCIPLALWGDEGKGKRRSNTTLVALEAVIGCKGKPCSCTDCEPNSDVSRWGPPGDDEHLVAKALRTNMKGHSYLQHWPLFIVPGTLAKDYKGLTHKLVECVSSDLEGLFTTGIQIGDQRWYAALVAAKGDLKWHSKIGRFVRSHENQSTK</sequence>
<dbReference type="EMBL" id="CAXAMM010044136">
    <property type="protein sequence ID" value="CAK9113408.1"/>
    <property type="molecule type" value="Genomic_DNA"/>
</dbReference>
<proteinExistence type="predicted"/>
<keyword evidence="4" id="KW-1185">Reference proteome</keyword>
<keyword evidence="1" id="KW-0812">Transmembrane</keyword>
<protein>
    <submittedName>
        <fullName evidence="3">E3 ubiquitin-protein ligase HERC1</fullName>
    </submittedName>
</protein>
<evidence type="ECO:0000313" key="4">
    <source>
        <dbReference type="Proteomes" id="UP001642464"/>
    </source>
</evidence>
<keyword evidence="1" id="KW-1133">Transmembrane helix</keyword>
<organism evidence="3 4">
    <name type="scientific">Durusdinium trenchii</name>
    <dbReference type="NCBI Taxonomy" id="1381693"/>
    <lineage>
        <taxon>Eukaryota</taxon>
        <taxon>Sar</taxon>
        <taxon>Alveolata</taxon>
        <taxon>Dinophyceae</taxon>
        <taxon>Suessiales</taxon>
        <taxon>Symbiodiniaceae</taxon>
        <taxon>Durusdinium</taxon>
    </lineage>
</organism>
<gene>
    <name evidence="2" type="ORF">SCF082_LOCUS52565</name>
    <name evidence="3" type="ORF">SCF082_LOCUS52568</name>
</gene>
<feature type="transmembrane region" description="Helical" evidence="1">
    <location>
        <begin position="15"/>
        <end position="35"/>
    </location>
</feature>
<dbReference type="EMBL" id="CAXAMM010044138">
    <property type="protein sequence ID" value="CAK9113413.1"/>
    <property type="molecule type" value="Genomic_DNA"/>
</dbReference>
<dbReference type="Proteomes" id="UP001642464">
    <property type="component" value="Unassembled WGS sequence"/>
</dbReference>
<evidence type="ECO:0000313" key="2">
    <source>
        <dbReference type="EMBL" id="CAK9113408.1"/>
    </source>
</evidence>
<comment type="caution">
    <text evidence="3">The sequence shown here is derived from an EMBL/GenBank/DDBJ whole genome shotgun (WGS) entry which is preliminary data.</text>
</comment>
<name>A0ABP0SLW9_9DINO</name>
<accession>A0ABP0SLW9</accession>
<evidence type="ECO:0000313" key="3">
    <source>
        <dbReference type="EMBL" id="CAK9113413.1"/>
    </source>
</evidence>
<reference evidence="3 4" key="1">
    <citation type="submission" date="2024-02" db="EMBL/GenBank/DDBJ databases">
        <authorList>
            <person name="Chen Y."/>
            <person name="Shah S."/>
            <person name="Dougan E. K."/>
            <person name="Thang M."/>
            <person name="Chan C."/>
        </authorList>
    </citation>
    <scope>NUCLEOTIDE SEQUENCE [LARGE SCALE GENOMIC DNA]</scope>
</reference>
<feature type="non-terminal residue" evidence="3">
    <location>
        <position position="703"/>
    </location>
</feature>
<evidence type="ECO:0000256" key="1">
    <source>
        <dbReference type="SAM" id="Phobius"/>
    </source>
</evidence>